<keyword evidence="5 8" id="KW-0472">Membrane</keyword>
<feature type="transmembrane region" description="Helical" evidence="8">
    <location>
        <begin position="438"/>
        <end position="456"/>
    </location>
</feature>
<feature type="transmembrane region" description="Helical" evidence="8">
    <location>
        <begin position="531"/>
        <end position="550"/>
    </location>
</feature>
<accession>E6TXI9</accession>
<feature type="transmembrane region" description="Helical" evidence="8">
    <location>
        <begin position="861"/>
        <end position="886"/>
    </location>
</feature>
<reference evidence="10" key="1">
    <citation type="submission" date="2010-12" db="EMBL/GenBank/DDBJ databases">
        <title>Complete sequence of Bacillus cellulosilyticus DSM 2522.</title>
        <authorList>
            <consortium name="US DOE Joint Genome Institute"/>
            <person name="Lucas S."/>
            <person name="Copeland A."/>
            <person name="Lapidus A."/>
            <person name="Cheng J.-F."/>
            <person name="Bruce D."/>
            <person name="Goodwin L."/>
            <person name="Pitluck S."/>
            <person name="Chertkov O."/>
            <person name="Detter J.C."/>
            <person name="Han C."/>
            <person name="Tapia R."/>
            <person name="Land M."/>
            <person name="Hauser L."/>
            <person name="Jeffries C."/>
            <person name="Kyrpides N."/>
            <person name="Ivanova N."/>
            <person name="Mikhailova N."/>
            <person name="Brumm P."/>
            <person name="Mead D."/>
            <person name="Woyke T."/>
        </authorList>
    </citation>
    <scope>NUCLEOTIDE SEQUENCE [LARGE SCALE GENOMIC DNA]</scope>
    <source>
        <strain evidence="10">DSM 2522</strain>
    </source>
</reference>
<dbReference type="GO" id="GO:0022857">
    <property type="term" value="F:transmembrane transporter activity"/>
    <property type="evidence" value="ECO:0007669"/>
    <property type="project" value="TreeGrafter"/>
</dbReference>
<dbReference type="PANTHER" id="PTHR30572">
    <property type="entry name" value="MEMBRANE COMPONENT OF TRANSPORTER-RELATED"/>
    <property type="match status" value="1"/>
</dbReference>
<comment type="similarity">
    <text evidence="6">Belongs to the ABC-4 integral membrane protein family.</text>
</comment>
<feature type="transmembrane region" description="Helical" evidence="8">
    <location>
        <begin position="818"/>
        <end position="840"/>
    </location>
</feature>
<keyword evidence="11" id="KW-1185">Reference proteome</keyword>
<evidence type="ECO:0000313" key="10">
    <source>
        <dbReference type="EMBL" id="ADU28803.1"/>
    </source>
</evidence>
<dbReference type="STRING" id="649639.Bcell_0521"/>
<dbReference type="AlphaFoldDB" id="E6TXI9"/>
<feature type="transmembrane region" description="Helical" evidence="8">
    <location>
        <begin position="343"/>
        <end position="364"/>
    </location>
</feature>
<dbReference type="eggNOG" id="COG0577">
    <property type="taxonomic scope" value="Bacteria"/>
</dbReference>
<dbReference type="KEGG" id="bco:Bcell_0521"/>
<keyword evidence="2" id="KW-1003">Cell membrane</keyword>
<evidence type="ECO:0000259" key="9">
    <source>
        <dbReference type="Pfam" id="PF02687"/>
    </source>
</evidence>
<evidence type="ECO:0000256" key="6">
    <source>
        <dbReference type="ARBA" id="ARBA00038076"/>
    </source>
</evidence>
<evidence type="ECO:0000313" key="11">
    <source>
        <dbReference type="Proteomes" id="UP000001401"/>
    </source>
</evidence>
<dbReference type="PANTHER" id="PTHR30572:SF4">
    <property type="entry name" value="ABC TRANSPORTER PERMEASE YTRF"/>
    <property type="match status" value="1"/>
</dbReference>
<protein>
    <recommendedName>
        <fullName evidence="9">ABC3 transporter permease C-terminal domain-containing protein</fullName>
    </recommendedName>
</protein>
<dbReference type="InterPro" id="IPR003838">
    <property type="entry name" value="ABC3_permease_C"/>
</dbReference>
<sequence length="953" mass="107841">MTIFKIIARKMLNNRWLTFSLFLGLLITVSLVSSIPTYTTAVMDKMLVSGFEEFYEKEETFPSTFSYSINLARDESIDRTEMLEEMEVLQESLIESTNIPTARDVTILSTSRLRVILAGDTEEEILTSGRVIALTDIEDHITITDGTLPSNRMEDGVIEAIVPERALTTRQMVLGNTFTIGEGEDAFKIKPVGTFTADSPRDPYWIVSAERYNSDFIILEDVYREEIVHNRELVETVRFVSAFDYTAIQSEHIPTLLSLDPIVKREVNRMMDTILLIDFEVEEILKTYNTQSAQLETVLWSLIAPVLIMLAIYLFMVSRLIINRQLNEIAVFASRGAKRIQILFIYFIEITILGTIAFFVGPYLGLLYANILGATNGFLEFVQRTALPTQVLPESFLYGFYAILASIMMVMIPVFVASKKSIVNHKQNLAASVNQYKWYSIFIDLSLIGVSIYGLYTFQRGQAVSGSSGEIYIDPTLFFLPAIFIIGFGLLLLRIYPLILKAIYKLGEKIWSISLYSTFLQVSRSSKQYQFFMMFLIMTIAIGVFSASAARTINTNLEEQILYETGADVALEVLWDYEVRDPDPMNVNARAPVSESNDEEEEGFEREGTTGVREVMYTEPPFEPFENLIGVEQATRVFQKEDVRAEGNGQRMPSVQLMGIEPKQFGETAWFKGNILPHHWYEYLNLLSAEPSSVLISSSVARSLGVQEGDYITLSWSESDTGQFVVYGIIDYWPSFNPNAQGGDNTPALVVANLPYVQNVMALEPYHVWLSVDENTSRSDLYQNIRDERLRVFRMHDVQPQIVELKNSGFLLGLNGTLSLGFIISIVITFIGFLLYWIVTIKSRTMQYGIYRAMGIPMRDLIGIIIWEQVMTSGVACFLGIIIGGITSQLFVPLLQYSFDSHTLAPPFRVVFDSSDEMKIYAFVGFMFIVGLSILVALLRKIKVHQAIKLGED</sequence>
<evidence type="ECO:0000256" key="3">
    <source>
        <dbReference type="ARBA" id="ARBA00022692"/>
    </source>
</evidence>
<feature type="transmembrane region" description="Helical" evidence="8">
    <location>
        <begin position="298"/>
        <end position="322"/>
    </location>
</feature>
<evidence type="ECO:0000256" key="4">
    <source>
        <dbReference type="ARBA" id="ARBA00022989"/>
    </source>
</evidence>
<dbReference type="EMBL" id="CP002394">
    <property type="protein sequence ID" value="ADU28803.1"/>
    <property type="molecule type" value="Genomic_DNA"/>
</dbReference>
<feature type="domain" description="ABC3 transporter permease C-terminal" evidence="9">
    <location>
        <begin position="822"/>
        <end position="942"/>
    </location>
</feature>
<keyword evidence="4 8" id="KW-1133">Transmembrane helix</keyword>
<feature type="transmembrane region" description="Helical" evidence="8">
    <location>
        <begin position="476"/>
        <end position="496"/>
    </location>
</feature>
<evidence type="ECO:0000256" key="8">
    <source>
        <dbReference type="SAM" id="Phobius"/>
    </source>
</evidence>
<dbReference type="RefSeq" id="WP_013487144.1">
    <property type="nucleotide sequence ID" value="NC_014829.1"/>
</dbReference>
<feature type="domain" description="ABC3 transporter permease C-terminal" evidence="9">
    <location>
        <begin position="306"/>
        <end position="415"/>
    </location>
</feature>
<comment type="subcellular location">
    <subcellularLocation>
        <location evidence="1">Cell membrane</location>
        <topology evidence="1">Multi-pass membrane protein</topology>
    </subcellularLocation>
</comment>
<evidence type="ECO:0000256" key="1">
    <source>
        <dbReference type="ARBA" id="ARBA00004651"/>
    </source>
</evidence>
<keyword evidence="3 8" id="KW-0812">Transmembrane</keyword>
<evidence type="ECO:0000256" key="5">
    <source>
        <dbReference type="ARBA" id="ARBA00023136"/>
    </source>
</evidence>
<feature type="transmembrane region" description="Helical" evidence="8">
    <location>
        <begin position="396"/>
        <end position="417"/>
    </location>
</feature>
<evidence type="ECO:0000256" key="2">
    <source>
        <dbReference type="ARBA" id="ARBA00022475"/>
    </source>
</evidence>
<feature type="transmembrane region" description="Helical" evidence="8">
    <location>
        <begin position="920"/>
        <end position="939"/>
    </location>
</feature>
<gene>
    <name evidence="10" type="ordered locus">Bcell_0521</name>
</gene>
<proteinExistence type="inferred from homology"/>
<name>E6TXI9_EVAC2</name>
<dbReference type="HOGENOM" id="CLU_011926_0_0_9"/>
<dbReference type="InterPro" id="IPR050250">
    <property type="entry name" value="Macrolide_Exporter_MacB"/>
</dbReference>
<dbReference type="Pfam" id="PF02687">
    <property type="entry name" value="FtsX"/>
    <property type="match status" value="2"/>
</dbReference>
<organism evidence="10 11">
    <name type="scientific">Evansella cellulosilytica (strain ATCC 21833 / DSM 2522 / FERM P-1141 / JCM 9156 / N-4)</name>
    <name type="common">Bacillus cellulosilyticus</name>
    <dbReference type="NCBI Taxonomy" id="649639"/>
    <lineage>
        <taxon>Bacteria</taxon>
        <taxon>Bacillati</taxon>
        <taxon>Bacillota</taxon>
        <taxon>Bacilli</taxon>
        <taxon>Bacillales</taxon>
        <taxon>Bacillaceae</taxon>
        <taxon>Evansella</taxon>
    </lineage>
</organism>
<dbReference type="OrthoDB" id="51951at2"/>
<feature type="region of interest" description="Disordered" evidence="7">
    <location>
        <begin position="586"/>
        <end position="608"/>
    </location>
</feature>
<dbReference type="GO" id="GO:0005886">
    <property type="term" value="C:plasma membrane"/>
    <property type="evidence" value="ECO:0007669"/>
    <property type="project" value="UniProtKB-SubCell"/>
</dbReference>
<dbReference type="Proteomes" id="UP000001401">
    <property type="component" value="Chromosome"/>
</dbReference>
<evidence type="ECO:0000256" key="7">
    <source>
        <dbReference type="SAM" id="MobiDB-lite"/>
    </source>
</evidence>